<proteinExistence type="predicted"/>
<name>A0ABP8MPM9_9BACT</name>
<protein>
    <submittedName>
        <fullName evidence="1">Uncharacterized protein</fullName>
    </submittedName>
</protein>
<evidence type="ECO:0000313" key="1">
    <source>
        <dbReference type="EMBL" id="GAA4453933.1"/>
    </source>
</evidence>
<keyword evidence="2" id="KW-1185">Reference proteome</keyword>
<sequence>MTALGALVFSFLNYIRQKRFDNENYLFQKKLEVYTSLLNNLQKVLRASEDGYVLSEKILKENHTSQLSLEQLDKQADEIDNICFAFNDLVIAQSLVISENVLQLLKRFFDEAIRTPNLDYQTPPTNILLRNYAVAY</sequence>
<reference evidence="2" key="1">
    <citation type="journal article" date="2019" name="Int. J. Syst. Evol. Microbiol.">
        <title>The Global Catalogue of Microorganisms (GCM) 10K type strain sequencing project: providing services to taxonomists for standard genome sequencing and annotation.</title>
        <authorList>
            <consortium name="The Broad Institute Genomics Platform"/>
            <consortium name="The Broad Institute Genome Sequencing Center for Infectious Disease"/>
            <person name="Wu L."/>
            <person name="Ma J."/>
        </authorList>
    </citation>
    <scope>NUCLEOTIDE SEQUENCE [LARGE SCALE GENOMIC DNA]</scope>
    <source>
        <strain evidence="2">JCM 31921</strain>
    </source>
</reference>
<evidence type="ECO:0000313" key="2">
    <source>
        <dbReference type="Proteomes" id="UP001501410"/>
    </source>
</evidence>
<dbReference type="Proteomes" id="UP001501410">
    <property type="component" value="Unassembled WGS sequence"/>
</dbReference>
<accession>A0ABP8MPM9</accession>
<dbReference type="RefSeq" id="WP_344824834.1">
    <property type="nucleotide sequence ID" value="NZ_BAABEZ010000022.1"/>
</dbReference>
<dbReference type="EMBL" id="BAABEZ010000022">
    <property type="protein sequence ID" value="GAA4453933.1"/>
    <property type="molecule type" value="Genomic_DNA"/>
</dbReference>
<organism evidence="1 2">
    <name type="scientific">Rurimicrobium arvi</name>
    <dbReference type="NCBI Taxonomy" id="2049916"/>
    <lineage>
        <taxon>Bacteria</taxon>
        <taxon>Pseudomonadati</taxon>
        <taxon>Bacteroidota</taxon>
        <taxon>Chitinophagia</taxon>
        <taxon>Chitinophagales</taxon>
        <taxon>Chitinophagaceae</taxon>
        <taxon>Rurimicrobium</taxon>
    </lineage>
</organism>
<comment type="caution">
    <text evidence="1">The sequence shown here is derived from an EMBL/GenBank/DDBJ whole genome shotgun (WGS) entry which is preliminary data.</text>
</comment>
<gene>
    <name evidence="1" type="ORF">GCM10023092_15090</name>
</gene>